<dbReference type="CDD" id="cd23767">
    <property type="entry name" value="IQCD"/>
    <property type="match status" value="1"/>
</dbReference>
<dbReference type="AlphaFoldDB" id="A0A0K9PIK5"/>
<evidence type="ECO:0000256" key="1">
    <source>
        <dbReference type="ARBA" id="ARBA00022860"/>
    </source>
</evidence>
<gene>
    <name evidence="4" type="ORF">ZOSMA_226G00040</name>
</gene>
<dbReference type="Gene3D" id="1.20.5.190">
    <property type="match status" value="1"/>
</dbReference>
<dbReference type="PROSITE" id="PS50096">
    <property type="entry name" value="IQ"/>
    <property type="match status" value="2"/>
</dbReference>
<dbReference type="Pfam" id="PF00612">
    <property type="entry name" value="IQ"/>
    <property type="match status" value="2"/>
</dbReference>
<dbReference type="OrthoDB" id="694295at2759"/>
<dbReference type="GO" id="GO:0005516">
    <property type="term" value="F:calmodulin binding"/>
    <property type="evidence" value="ECO:0007669"/>
    <property type="project" value="UniProtKB-KW"/>
</dbReference>
<evidence type="ECO:0000313" key="4">
    <source>
        <dbReference type="EMBL" id="KMZ68903.1"/>
    </source>
</evidence>
<comment type="caution">
    <text evidence="4">The sequence shown here is derived from an EMBL/GenBank/DDBJ whole genome shotgun (WGS) entry which is preliminary data.</text>
</comment>
<dbReference type="SUPFAM" id="SSF52540">
    <property type="entry name" value="P-loop containing nucleoside triphosphate hydrolases"/>
    <property type="match status" value="1"/>
</dbReference>
<dbReference type="Proteomes" id="UP000036987">
    <property type="component" value="Unassembled WGS sequence"/>
</dbReference>
<keyword evidence="5" id="KW-1185">Reference proteome</keyword>
<comment type="similarity">
    <text evidence="2">Belongs to the IQD family.</text>
</comment>
<keyword evidence="1" id="KW-0112">Calmodulin-binding</keyword>
<accession>A0A0K9PIK5</accession>
<protein>
    <submittedName>
        <fullName evidence="4">Uncharacterized protein</fullName>
    </submittedName>
</protein>
<dbReference type="PANTHER" id="PTHR32295">
    <property type="entry name" value="IQ-DOMAIN 5-RELATED"/>
    <property type="match status" value="1"/>
</dbReference>
<name>A0A0K9PIK5_ZOSMR</name>
<reference evidence="5" key="1">
    <citation type="journal article" date="2016" name="Nature">
        <title>The genome of the seagrass Zostera marina reveals angiosperm adaptation to the sea.</title>
        <authorList>
            <person name="Olsen J.L."/>
            <person name="Rouze P."/>
            <person name="Verhelst B."/>
            <person name="Lin Y.-C."/>
            <person name="Bayer T."/>
            <person name="Collen J."/>
            <person name="Dattolo E."/>
            <person name="De Paoli E."/>
            <person name="Dittami S."/>
            <person name="Maumus F."/>
            <person name="Michel G."/>
            <person name="Kersting A."/>
            <person name="Lauritano C."/>
            <person name="Lohaus R."/>
            <person name="Toepel M."/>
            <person name="Tonon T."/>
            <person name="Vanneste K."/>
            <person name="Amirebrahimi M."/>
            <person name="Brakel J."/>
            <person name="Bostroem C."/>
            <person name="Chovatia M."/>
            <person name="Grimwood J."/>
            <person name="Jenkins J.W."/>
            <person name="Jueterbock A."/>
            <person name="Mraz A."/>
            <person name="Stam W.T."/>
            <person name="Tice H."/>
            <person name="Bornberg-Bauer E."/>
            <person name="Green P.J."/>
            <person name="Pearson G.A."/>
            <person name="Procaccini G."/>
            <person name="Duarte C.M."/>
            <person name="Schmutz J."/>
            <person name="Reusch T.B.H."/>
            <person name="Van de Peer Y."/>
        </authorList>
    </citation>
    <scope>NUCLEOTIDE SEQUENCE [LARGE SCALE GENOMIC DNA]</scope>
    <source>
        <strain evidence="5">cv. Finnish</strain>
    </source>
</reference>
<evidence type="ECO:0000313" key="5">
    <source>
        <dbReference type="Proteomes" id="UP000036987"/>
    </source>
</evidence>
<organism evidence="4 5">
    <name type="scientific">Zostera marina</name>
    <name type="common">Eelgrass</name>
    <dbReference type="NCBI Taxonomy" id="29655"/>
    <lineage>
        <taxon>Eukaryota</taxon>
        <taxon>Viridiplantae</taxon>
        <taxon>Streptophyta</taxon>
        <taxon>Embryophyta</taxon>
        <taxon>Tracheophyta</taxon>
        <taxon>Spermatophyta</taxon>
        <taxon>Magnoliopsida</taxon>
        <taxon>Liliopsida</taxon>
        <taxon>Zosteraceae</taxon>
        <taxon>Zostera</taxon>
    </lineage>
</organism>
<dbReference type="SMART" id="SM00015">
    <property type="entry name" value="IQ"/>
    <property type="match status" value="2"/>
</dbReference>
<dbReference type="PANTHER" id="PTHR32295:SF281">
    <property type="entry name" value="PROTEIN IQ-DOMAIN 31"/>
    <property type="match status" value="1"/>
</dbReference>
<comment type="function">
    <text evidence="3">May be involved in cooperative interactions with calmodulins or calmodulin-like proteins. Recruits calmodulin proteins to microtubules, thus being a potential scaffold in cellular signaling and trafficking. May associate with nucleic acids and regulate gene expression at the transcriptional or post-transcriptional level.</text>
</comment>
<proteinExistence type="inferred from homology"/>
<sequence length="107" mass="12280">MVIPTETGTDSSVILSDVAIAASSETHSLEEERASTKIQAVYRGHMARPSFRLPRARIIKLQALVRGHLVRRQALVTLLCIYTIVRFQTQLLRKMYDFFFNVQILYL</sequence>
<dbReference type="InterPro" id="IPR000048">
    <property type="entry name" value="IQ_motif_EF-hand-BS"/>
</dbReference>
<dbReference type="EMBL" id="LFYR01000804">
    <property type="protein sequence ID" value="KMZ68903.1"/>
    <property type="molecule type" value="Genomic_DNA"/>
</dbReference>
<dbReference type="InterPro" id="IPR027417">
    <property type="entry name" value="P-loop_NTPase"/>
</dbReference>
<evidence type="ECO:0000256" key="2">
    <source>
        <dbReference type="ARBA" id="ARBA00024341"/>
    </source>
</evidence>
<evidence type="ECO:0000256" key="3">
    <source>
        <dbReference type="ARBA" id="ARBA00045534"/>
    </source>
</evidence>